<gene>
    <name evidence="13" type="ORF">AM506_08945</name>
</gene>
<evidence type="ECO:0000256" key="7">
    <source>
        <dbReference type="ARBA" id="ARBA00022630"/>
    </source>
</evidence>
<comment type="function">
    <text evidence="11">Involved in coproporphyrin-dependent heme b biosynthesis. Catalyzes the oxidation of coproporphyrinogen III to coproporphyrin III.</text>
</comment>
<dbReference type="PANTHER" id="PTHR42923:SF3">
    <property type="entry name" value="PROTOPORPHYRINOGEN OXIDASE"/>
    <property type="match status" value="1"/>
</dbReference>
<keyword evidence="8 11" id="KW-0274">FAD</keyword>
<dbReference type="AlphaFoldDB" id="A0A0P6VYE5"/>
<evidence type="ECO:0000256" key="5">
    <source>
        <dbReference type="ARBA" id="ARBA00012402"/>
    </source>
</evidence>
<comment type="catalytic activity">
    <reaction evidence="1">
        <text>coproporphyrinogen III + 3 O2 = coproporphyrin III + 3 H2O2</text>
        <dbReference type="Rhea" id="RHEA:43436"/>
        <dbReference type="ChEBI" id="CHEBI:15379"/>
        <dbReference type="ChEBI" id="CHEBI:16240"/>
        <dbReference type="ChEBI" id="CHEBI:57309"/>
        <dbReference type="ChEBI" id="CHEBI:131725"/>
        <dbReference type="EC" id="1.3.3.15"/>
    </reaction>
    <physiologicalReaction direction="left-to-right" evidence="1">
        <dbReference type="Rhea" id="RHEA:43437"/>
    </physiologicalReaction>
</comment>
<dbReference type="RefSeq" id="WP_060672138.1">
    <property type="nucleotide sequence ID" value="NZ_LIXZ01000005.1"/>
</dbReference>
<protein>
    <recommendedName>
        <fullName evidence="6 11">Coproporphyrinogen III oxidase</fullName>
        <ecNumber evidence="5 11">1.3.3.15</ecNumber>
    </recommendedName>
</protein>
<evidence type="ECO:0000256" key="4">
    <source>
        <dbReference type="ARBA" id="ARBA00008310"/>
    </source>
</evidence>
<evidence type="ECO:0000259" key="12">
    <source>
        <dbReference type="Pfam" id="PF01593"/>
    </source>
</evidence>
<comment type="similarity">
    <text evidence="4 11">Belongs to the protoporphyrinogen/coproporphyrinogen oxidase family. Coproporphyrinogen III oxidase subfamily.</text>
</comment>
<dbReference type="NCBIfam" id="NF009081">
    <property type="entry name" value="PRK12416.1"/>
    <property type="match status" value="1"/>
</dbReference>
<name>A0A0P6VYE5_9BACI</name>
<proteinExistence type="inferred from homology"/>
<evidence type="ECO:0000256" key="1">
    <source>
        <dbReference type="ARBA" id="ARBA00001755"/>
    </source>
</evidence>
<dbReference type="InterPro" id="IPR004572">
    <property type="entry name" value="Protoporphyrinogen_oxidase"/>
</dbReference>
<dbReference type="SUPFAM" id="SSF54373">
    <property type="entry name" value="FAD-linked reductases, C-terminal domain"/>
    <property type="match status" value="1"/>
</dbReference>
<keyword evidence="11" id="KW-0963">Cytoplasm</keyword>
<comment type="caution">
    <text evidence="13">The sequence shown here is derived from an EMBL/GenBank/DDBJ whole genome shotgun (WGS) entry which is preliminary data.</text>
</comment>
<evidence type="ECO:0000256" key="11">
    <source>
        <dbReference type="RuleBase" id="RU364052"/>
    </source>
</evidence>
<dbReference type="Pfam" id="PF01593">
    <property type="entry name" value="Amino_oxidase"/>
    <property type="match status" value="1"/>
</dbReference>
<dbReference type="UniPathway" id="UPA00252"/>
<dbReference type="InterPro" id="IPR050464">
    <property type="entry name" value="Zeta_carotene_desat/Oxidored"/>
</dbReference>
<sequence length="465" mass="51801">MKKIAVVGGGITGLTTLYYLQKMSREHNLDIELVLIERDQQLGGKIRTITEGDFIMEAGADSIVARNEGVLPLVDELNLQDELVYNETGTSYIYTNGELHRIPPDTIFGIPMSIEALNESTLISEAGKKAALQDLETRNTQFTKESSIGEFLEAFLGKELVENQIAPVLSGVYSGNLYKLTMASTLPYLLDYKNDYGSIIKGLADNKQKFKGSSNKKFISFRHGLSTIIDRLEKECCNATILKETKTKSLQMTGDKYELNFNGHGSITADYVIFATPHDVTQQILKHEKLNKNFNVLRNSSLLSIYLGFNVPDEMLPADGTGFIVSKGSEVRCDACTWTSRKWKHTSRKHNLLVRLFYKSTNTHYNQLKNLREEELTGVALEDIKRTVGIVADPISIEVTKWNNLMPNYHLGHNQSVNALNDILLTEMPQVKLAGASYFGVGIGACIQNGKETAESIMKDAINKA</sequence>
<dbReference type="InterPro" id="IPR002937">
    <property type="entry name" value="Amino_oxidase"/>
</dbReference>
<evidence type="ECO:0000256" key="8">
    <source>
        <dbReference type="ARBA" id="ARBA00022827"/>
    </source>
</evidence>
<evidence type="ECO:0000256" key="3">
    <source>
        <dbReference type="ARBA" id="ARBA00004744"/>
    </source>
</evidence>
<keyword evidence="9 11" id="KW-0560">Oxidoreductase</keyword>
<evidence type="ECO:0000256" key="10">
    <source>
        <dbReference type="ARBA" id="ARBA00023133"/>
    </source>
</evidence>
<keyword evidence="7 11" id="KW-0285">Flavoprotein</keyword>
<organism evidence="13 14">
    <name type="scientific">Rossellomorea vietnamensis</name>
    <dbReference type="NCBI Taxonomy" id="218284"/>
    <lineage>
        <taxon>Bacteria</taxon>
        <taxon>Bacillati</taxon>
        <taxon>Bacillota</taxon>
        <taxon>Bacilli</taxon>
        <taxon>Bacillales</taxon>
        <taxon>Bacillaceae</taxon>
        <taxon>Rossellomorea</taxon>
    </lineage>
</organism>
<dbReference type="PANTHER" id="PTHR42923">
    <property type="entry name" value="PROTOPORPHYRINOGEN OXIDASE"/>
    <property type="match status" value="1"/>
</dbReference>
<dbReference type="NCBIfam" id="TIGR00562">
    <property type="entry name" value="proto_IX_ox"/>
    <property type="match status" value="1"/>
</dbReference>
<dbReference type="SUPFAM" id="SSF51905">
    <property type="entry name" value="FAD/NAD(P)-binding domain"/>
    <property type="match status" value="1"/>
</dbReference>
<dbReference type="Gene3D" id="1.10.3110.10">
    <property type="entry name" value="protoporphyrinogen ix oxidase, domain 3"/>
    <property type="match status" value="1"/>
</dbReference>
<comment type="subcellular location">
    <subcellularLocation>
        <location evidence="11">Cytoplasm</location>
    </subcellularLocation>
</comment>
<evidence type="ECO:0000256" key="2">
    <source>
        <dbReference type="ARBA" id="ARBA00001974"/>
    </source>
</evidence>
<evidence type="ECO:0000256" key="6">
    <source>
        <dbReference type="ARBA" id="ARBA00019046"/>
    </source>
</evidence>
<dbReference type="GO" id="GO:0004729">
    <property type="term" value="F:oxygen-dependent protoporphyrinogen oxidase activity"/>
    <property type="evidence" value="ECO:0007669"/>
    <property type="project" value="UniProtKB-UniRule"/>
</dbReference>
<dbReference type="Gene3D" id="3.50.50.60">
    <property type="entry name" value="FAD/NAD(P)-binding domain"/>
    <property type="match status" value="1"/>
</dbReference>
<evidence type="ECO:0000313" key="13">
    <source>
        <dbReference type="EMBL" id="KPL60168.1"/>
    </source>
</evidence>
<dbReference type="EC" id="1.3.3.15" evidence="5 11"/>
<dbReference type="Proteomes" id="UP000050398">
    <property type="component" value="Unassembled WGS sequence"/>
</dbReference>
<comment type="cofactor">
    <cofactor evidence="2 11">
        <name>FAD</name>
        <dbReference type="ChEBI" id="CHEBI:57692"/>
    </cofactor>
</comment>
<feature type="domain" description="Amine oxidase" evidence="12">
    <location>
        <begin position="11"/>
        <end position="457"/>
    </location>
</feature>
<dbReference type="PATRIC" id="fig|218284.4.peg.3430"/>
<evidence type="ECO:0000256" key="9">
    <source>
        <dbReference type="ARBA" id="ARBA00023002"/>
    </source>
</evidence>
<dbReference type="Gene3D" id="3.90.660.20">
    <property type="entry name" value="Protoporphyrinogen oxidase, mitochondrial, domain 2"/>
    <property type="match status" value="1"/>
</dbReference>
<dbReference type="OrthoDB" id="9805195at2"/>
<dbReference type="GO" id="GO:0006783">
    <property type="term" value="P:heme biosynthetic process"/>
    <property type="evidence" value="ECO:0007669"/>
    <property type="project" value="UniProtKB-UniRule"/>
</dbReference>
<reference evidence="13 14" key="1">
    <citation type="submission" date="2015-08" db="EMBL/GenBank/DDBJ databases">
        <title>Draft Genome Sequence of Bacillus vietnamensis UCD-SED5.</title>
        <authorList>
            <person name="Lee R.D."/>
            <person name="Jospin G."/>
            <person name="Lang J.M."/>
            <person name="Coil D.A."/>
            <person name="Eisen J.A."/>
        </authorList>
    </citation>
    <scope>NUCLEOTIDE SEQUENCE [LARGE SCALE GENOMIC DNA]</scope>
    <source>
        <strain evidence="13 14">UCD-SED5</strain>
    </source>
</reference>
<evidence type="ECO:0000313" key="14">
    <source>
        <dbReference type="Proteomes" id="UP000050398"/>
    </source>
</evidence>
<keyword evidence="10 11" id="KW-0350">Heme biosynthesis</keyword>
<comment type="pathway">
    <text evidence="3 11">Porphyrin-containing compound metabolism; protoheme biosynthesis.</text>
</comment>
<dbReference type="InterPro" id="IPR036188">
    <property type="entry name" value="FAD/NAD-bd_sf"/>
</dbReference>
<dbReference type="GO" id="GO:0005737">
    <property type="term" value="C:cytoplasm"/>
    <property type="evidence" value="ECO:0007669"/>
    <property type="project" value="UniProtKB-SubCell"/>
</dbReference>
<dbReference type="EMBL" id="LIXZ01000005">
    <property type="protein sequence ID" value="KPL60168.1"/>
    <property type="molecule type" value="Genomic_DNA"/>
</dbReference>
<accession>A0A0P6VYE5</accession>